<evidence type="ECO:0008006" key="3">
    <source>
        <dbReference type="Google" id="ProtNLM"/>
    </source>
</evidence>
<evidence type="ECO:0000313" key="1">
    <source>
        <dbReference type="EMBL" id="TDZ49272.1"/>
    </source>
</evidence>
<comment type="caution">
    <text evidence="1">The sequence shown here is derived from an EMBL/GenBank/DDBJ whole genome shotgun (WGS) entry which is preliminary data.</text>
</comment>
<dbReference type="SUPFAM" id="SSF47413">
    <property type="entry name" value="lambda repressor-like DNA-binding domains"/>
    <property type="match status" value="1"/>
</dbReference>
<dbReference type="GO" id="GO:0003677">
    <property type="term" value="F:DNA binding"/>
    <property type="evidence" value="ECO:0007669"/>
    <property type="project" value="InterPro"/>
</dbReference>
<dbReference type="Pfam" id="PF13560">
    <property type="entry name" value="HTH_31"/>
    <property type="match status" value="1"/>
</dbReference>
<reference evidence="1 2" key="1">
    <citation type="journal article" date="2019" name="Sci. Rep.">
        <title>Extended insight into the Mycobacterium chelonae-abscessus complex through whole genome sequencing of Mycobacterium salmoniphilum outbreak and Mycobacterium salmoniphilum-like strains.</title>
        <authorList>
            <person name="Behra P.R.K."/>
            <person name="Das S."/>
            <person name="Pettersson B.M.F."/>
            <person name="Shirreff L."/>
            <person name="DuCote T."/>
            <person name="Jacobsson K.G."/>
            <person name="Ennis D.G."/>
            <person name="Kirsebom L.A."/>
        </authorList>
    </citation>
    <scope>NUCLEOTIDE SEQUENCE [LARGE SCALE GENOMIC DNA]</scope>
    <source>
        <strain evidence="1 2">CCUG 63697</strain>
    </source>
</reference>
<accession>A0A4R8QZL4</accession>
<name>A0A4R8QZL4_9MYCO</name>
<gene>
    <name evidence="1" type="ORF">CCUG63697_03808</name>
</gene>
<keyword evidence="2" id="KW-1185">Reference proteome</keyword>
<organism evidence="1 2">
    <name type="scientific">Mycobacteroides franklinii</name>
    <dbReference type="NCBI Taxonomy" id="948102"/>
    <lineage>
        <taxon>Bacteria</taxon>
        <taxon>Bacillati</taxon>
        <taxon>Actinomycetota</taxon>
        <taxon>Actinomycetes</taxon>
        <taxon>Mycobacteriales</taxon>
        <taxon>Mycobacteriaceae</taxon>
        <taxon>Mycobacteroides</taxon>
    </lineage>
</organism>
<evidence type="ECO:0000313" key="2">
    <source>
        <dbReference type="Proteomes" id="UP000295165"/>
    </source>
</evidence>
<proteinExistence type="predicted"/>
<sequence length="425" mass="46605">MSVVDDAGSSDPTVGERIELRRLELRLSRRLVANLVGRSEEWLRLVETGRLRLDSVEVIMRLARALRIEDFRDLIDWPARREMPECRTVTDLLRPMRSAILDHPAINAAALWEGNSRRSQAAPAVDISTALDLYESIWSGPRGRYSQLAQQLPIALAQMRQHYWYSGGADGPEHLIRLYHLCRELCSRAGAHDLALIAADRGMLLAGSSTQRVVVAASAWHVADALIQWGRTGDGHWYALAAAAGLSSDATGGTDDDAAALRGALQLLAAQTAATVPDPAETKRLLAAAEHTAVRLGEHRQVHGVGFGRDEVGLTRMEAALACSDFDGVIQAASSTVLSEKCAAGRRARFHIMTARAFVGLHDEMGAAFELTKAADSSDEDLRYDTDAHRTLRSLLRRDNHLLRRDLVRLSHLAGFNGYAMSEAR</sequence>
<dbReference type="InterPro" id="IPR010982">
    <property type="entry name" value="Lambda_DNA-bd_dom_sf"/>
</dbReference>
<dbReference type="AlphaFoldDB" id="A0A4R8QZL4"/>
<dbReference type="Proteomes" id="UP000295165">
    <property type="component" value="Unassembled WGS sequence"/>
</dbReference>
<protein>
    <recommendedName>
        <fullName evidence="3">XRE family transcriptional regulator</fullName>
    </recommendedName>
</protein>
<dbReference type="Gene3D" id="1.10.260.40">
    <property type="entry name" value="lambda repressor-like DNA-binding domains"/>
    <property type="match status" value="1"/>
</dbReference>
<dbReference type="RefSeq" id="WP_134050587.1">
    <property type="nucleotide sequence ID" value="NZ_PECB01000002.1"/>
</dbReference>
<dbReference type="EMBL" id="PECC01000028">
    <property type="protein sequence ID" value="TDZ49272.1"/>
    <property type="molecule type" value="Genomic_DNA"/>
</dbReference>